<name>A0A0M3K9L1_ANISI</name>
<dbReference type="EMBL" id="UYRR01033692">
    <property type="protein sequence ID" value="VDK59372.1"/>
    <property type="molecule type" value="Genomic_DNA"/>
</dbReference>
<feature type="compositionally biased region" description="Low complexity" evidence="1">
    <location>
        <begin position="186"/>
        <end position="219"/>
    </location>
</feature>
<dbReference type="Proteomes" id="UP000267096">
    <property type="component" value="Unassembled WGS sequence"/>
</dbReference>
<organism evidence="4">
    <name type="scientific">Anisakis simplex</name>
    <name type="common">Herring worm</name>
    <dbReference type="NCBI Taxonomy" id="6269"/>
    <lineage>
        <taxon>Eukaryota</taxon>
        <taxon>Metazoa</taxon>
        <taxon>Ecdysozoa</taxon>
        <taxon>Nematoda</taxon>
        <taxon>Chromadorea</taxon>
        <taxon>Rhabditida</taxon>
        <taxon>Spirurina</taxon>
        <taxon>Ascaridomorpha</taxon>
        <taxon>Ascaridoidea</taxon>
        <taxon>Anisakidae</taxon>
        <taxon>Anisakis</taxon>
        <taxon>Anisakis simplex complex</taxon>
    </lineage>
</organism>
<feature type="region of interest" description="Disordered" evidence="1">
    <location>
        <begin position="156"/>
        <end position="229"/>
    </location>
</feature>
<evidence type="ECO:0000256" key="1">
    <source>
        <dbReference type="SAM" id="MobiDB-lite"/>
    </source>
</evidence>
<sequence length="334" mass="36410">MATALKDYENGVYMTNFTGNQQRWEVILRVLSNKITEERGDSPLPPAEIAEIISSTYCKKDITYGMREGGIINDKYEISTALRAHNPWLNCGIAESESIFVVAIDDGSPNLNELSYPNRDLFVRMTDFSTTEVDYLKNKITLTLCDCEPTSDGRLPLGCTSTNSEPSNPPSSTTTTPPSSTPTTPPSTTTTTPPSTTTSTPPSTTTTTPPSTTTTTRPSTPTPTPSLPAITTVIQSVTDNWGLDEKEGKLQLVAVYPLDDGKMVFPDFTAKRADWMYLLKNLSSVSEDEDGLVEPINDEAGIKRALRRLFPWLRCELAAGGAGFMVAVDGGWLF</sequence>
<evidence type="ECO:0000313" key="4">
    <source>
        <dbReference type="WBParaSite" id="ASIM_0001765501-mRNA-1"/>
    </source>
</evidence>
<keyword evidence="3" id="KW-1185">Reference proteome</keyword>
<accession>A0A0M3K9L1</accession>
<gene>
    <name evidence="2" type="ORF">ASIM_LOCUS17059</name>
</gene>
<evidence type="ECO:0000313" key="3">
    <source>
        <dbReference type="Proteomes" id="UP000267096"/>
    </source>
</evidence>
<protein>
    <submittedName>
        <fullName evidence="2 4">Uncharacterized protein</fullName>
    </submittedName>
</protein>
<dbReference type="WBParaSite" id="ASIM_0001765501-mRNA-1">
    <property type="protein sequence ID" value="ASIM_0001765501-mRNA-1"/>
    <property type="gene ID" value="ASIM_0001765501"/>
</dbReference>
<dbReference type="AlphaFoldDB" id="A0A0M3K9L1"/>
<proteinExistence type="predicted"/>
<reference evidence="2 3" key="2">
    <citation type="submission" date="2018-11" db="EMBL/GenBank/DDBJ databases">
        <authorList>
            <consortium name="Pathogen Informatics"/>
        </authorList>
    </citation>
    <scope>NUCLEOTIDE SEQUENCE [LARGE SCALE GENOMIC DNA]</scope>
</reference>
<feature type="compositionally biased region" description="Low complexity" evidence="1">
    <location>
        <begin position="160"/>
        <end position="178"/>
    </location>
</feature>
<evidence type="ECO:0000313" key="2">
    <source>
        <dbReference type="EMBL" id="VDK59372.1"/>
    </source>
</evidence>
<reference evidence="4" key="1">
    <citation type="submission" date="2017-02" db="UniProtKB">
        <authorList>
            <consortium name="WormBaseParasite"/>
        </authorList>
    </citation>
    <scope>IDENTIFICATION</scope>
</reference>